<protein>
    <submittedName>
        <fullName evidence="2">Uncharacterized protein</fullName>
    </submittedName>
</protein>
<evidence type="ECO:0000313" key="2">
    <source>
        <dbReference type="EMBL" id="JAS44576.1"/>
    </source>
</evidence>
<name>A0A1B6F2R1_9HEMI</name>
<accession>A0A1B6F2R1</accession>
<evidence type="ECO:0000256" key="1">
    <source>
        <dbReference type="SAM" id="MobiDB-lite"/>
    </source>
</evidence>
<dbReference type="EMBL" id="GECZ01025193">
    <property type="protein sequence ID" value="JAS44576.1"/>
    <property type="molecule type" value="Transcribed_RNA"/>
</dbReference>
<proteinExistence type="predicted"/>
<reference evidence="2" key="1">
    <citation type="submission" date="2015-11" db="EMBL/GenBank/DDBJ databases">
        <title>De novo transcriptome assembly of four potential Pierce s Disease insect vectors from Arizona vineyards.</title>
        <authorList>
            <person name="Tassone E.E."/>
        </authorList>
    </citation>
    <scope>NUCLEOTIDE SEQUENCE</scope>
</reference>
<feature type="non-terminal residue" evidence="2">
    <location>
        <position position="1"/>
    </location>
</feature>
<sequence length="123" mass="13852">DFLNQAYEKMSNLLLQSKPVQEKIGIATKKCFNLIDSPYGVVEGRYRFAVAAAENYLEHVRSLCENADVGATNVVNELNSQTDKYKDICQKTLKVDENDNPNPMEEIEAHRQDTAQALSDIKS</sequence>
<feature type="non-terminal residue" evidence="2">
    <location>
        <position position="123"/>
    </location>
</feature>
<organism evidence="2">
    <name type="scientific">Cuerna arida</name>
    <dbReference type="NCBI Taxonomy" id="1464854"/>
    <lineage>
        <taxon>Eukaryota</taxon>
        <taxon>Metazoa</taxon>
        <taxon>Ecdysozoa</taxon>
        <taxon>Arthropoda</taxon>
        <taxon>Hexapoda</taxon>
        <taxon>Insecta</taxon>
        <taxon>Pterygota</taxon>
        <taxon>Neoptera</taxon>
        <taxon>Paraneoptera</taxon>
        <taxon>Hemiptera</taxon>
        <taxon>Auchenorrhyncha</taxon>
        <taxon>Membracoidea</taxon>
        <taxon>Cicadellidae</taxon>
        <taxon>Cicadellinae</taxon>
        <taxon>Proconiini</taxon>
        <taxon>Cuerna</taxon>
    </lineage>
</organism>
<dbReference type="AlphaFoldDB" id="A0A1B6F2R1"/>
<gene>
    <name evidence="2" type="ORF">g.4393</name>
</gene>
<feature type="region of interest" description="Disordered" evidence="1">
    <location>
        <begin position="95"/>
        <end position="123"/>
    </location>
</feature>